<evidence type="ECO:0000313" key="4">
    <source>
        <dbReference type="Proteomes" id="UP000235659"/>
    </source>
</evidence>
<sequence>MTTIRKYARAWFAWFIVAAILGGYYSLWTIATEPGKVSVTLIPQKVVHMTVFSLWGHWMDFEMRFNGGFSDRREADLGKFAYRKSPTGELTFPSPGQPILTVVSVNGGPSVELEAMPAGARSSTETSRRLTLNHYVADGEWNWSPRKRDGLWASPGKNEVSLTIIDVGHPLMGEEVTLVAQPPLSSKSGQSHYGWLWFAWLLCPLGAITLGIAGLALIWKTVIVKRV</sequence>
<evidence type="ECO:0000313" key="3">
    <source>
        <dbReference type="EMBL" id="PMS20523.1"/>
    </source>
</evidence>
<accession>A0A2N7VTQ3</accession>
<dbReference type="Proteomes" id="UP000494205">
    <property type="component" value="Unassembled WGS sequence"/>
</dbReference>
<keyword evidence="1" id="KW-0472">Membrane</keyword>
<feature type="transmembrane region" description="Helical" evidence="1">
    <location>
        <begin position="12"/>
        <end position="31"/>
    </location>
</feature>
<evidence type="ECO:0000313" key="2">
    <source>
        <dbReference type="EMBL" id="CAB3743368.1"/>
    </source>
</evidence>
<evidence type="ECO:0000313" key="5">
    <source>
        <dbReference type="Proteomes" id="UP000494205"/>
    </source>
</evidence>
<keyword evidence="1" id="KW-1133">Transmembrane helix</keyword>
<reference evidence="3 4" key="1">
    <citation type="submission" date="2018-01" db="EMBL/GenBank/DDBJ databases">
        <title>Whole genome analyses suggest that Burkholderia sensu lato contains two further novel genera in the rhizoxinica-symbiotica group Mycetohabitans gen. nov., and Trinickia gen. nov.: implications for the evolution of diazotrophy and nodulation in the Burkholderiaceae.</title>
        <authorList>
            <person name="Estrada-de los Santos P."/>
            <person name="Palmer M."/>
            <person name="Chavez-Ramirez B."/>
            <person name="Beukes C."/>
            <person name="Steenkamp E.T."/>
            <person name="Hirsch A.M."/>
            <person name="Manyaka P."/>
            <person name="Maluk M."/>
            <person name="Lafos M."/>
            <person name="Crook M."/>
            <person name="Gross E."/>
            <person name="Simon M.F."/>
            <person name="Bueno dos Reis Junior F."/>
            <person name="Poole P.S."/>
            <person name="Venter S.N."/>
            <person name="James E.K."/>
        </authorList>
    </citation>
    <scope>NUCLEOTIDE SEQUENCE [LARGE SCALE GENOMIC DNA]</scope>
    <source>
        <strain evidence="3 4">WSM 3937</strain>
    </source>
</reference>
<dbReference type="RefSeq" id="WP_102636488.1">
    <property type="nucleotide sequence ID" value="NZ_CADIJZ010000057.1"/>
</dbReference>
<organism evidence="2 5">
    <name type="scientific">Paraburkholderia rhynchosiae</name>
    <dbReference type="NCBI Taxonomy" id="487049"/>
    <lineage>
        <taxon>Bacteria</taxon>
        <taxon>Pseudomonadati</taxon>
        <taxon>Pseudomonadota</taxon>
        <taxon>Betaproteobacteria</taxon>
        <taxon>Burkholderiales</taxon>
        <taxon>Burkholderiaceae</taxon>
        <taxon>Paraburkholderia</taxon>
    </lineage>
</organism>
<dbReference type="Proteomes" id="UP000235659">
    <property type="component" value="Unassembled WGS sequence"/>
</dbReference>
<evidence type="ECO:0000256" key="1">
    <source>
        <dbReference type="SAM" id="Phobius"/>
    </source>
</evidence>
<reference evidence="2 5" key="2">
    <citation type="submission" date="2020-04" db="EMBL/GenBank/DDBJ databases">
        <authorList>
            <person name="De Canck E."/>
        </authorList>
    </citation>
    <scope>NUCLEOTIDE SEQUENCE [LARGE SCALE GENOMIC DNA]</scope>
    <source>
        <strain evidence="2 5">LMG 27174</strain>
    </source>
</reference>
<proteinExistence type="predicted"/>
<gene>
    <name evidence="3" type="ORF">C0Z16_34605</name>
    <name evidence="2" type="ORF">LMG27174_06972</name>
</gene>
<feature type="transmembrane region" description="Helical" evidence="1">
    <location>
        <begin position="195"/>
        <end position="219"/>
    </location>
</feature>
<dbReference type="EMBL" id="CADIJZ010000057">
    <property type="protein sequence ID" value="CAB3743368.1"/>
    <property type="molecule type" value="Genomic_DNA"/>
</dbReference>
<dbReference type="AlphaFoldDB" id="A0A2N7VTQ3"/>
<protein>
    <submittedName>
        <fullName evidence="2">Uncharacterized protein</fullName>
    </submittedName>
</protein>
<dbReference type="EMBL" id="PNXY01000053">
    <property type="protein sequence ID" value="PMS20523.1"/>
    <property type="molecule type" value="Genomic_DNA"/>
</dbReference>
<dbReference type="OrthoDB" id="9255892at2"/>
<keyword evidence="4" id="KW-1185">Reference proteome</keyword>
<keyword evidence="1" id="KW-0812">Transmembrane</keyword>
<name>A0A2N7VTQ3_9BURK</name>